<dbReference type="InterPro" id="IPR000424">
    <property type="entry name" value="Primosome_PriB/ssb"/>
</dbReference>
<evidence type="ECO:0000313" key="5">
    <source>
        <dbReference type="EMBL" id="MBO8452200.1"/>
    </source>
</evidence>
<comment type="caution">
    <text evidence="5">The sequence shown here is derived from an EMBL/GenBank/DDBJ whole genome shotgun (WGS) entry which is preliminary data.</text>
</comment>
<dbReference type="InterPro" id="IPR011344">
    <property type="entry name" value="ssDNA-bd"/>
</dbReference>
<dbReference type="GO" id="GO:0003697">
    <property type="term" value="F:single-stranded DNA binding"/>
    <property type="evidence" value="ECO:0007669"/>
    <property type="project" value="UniProtKB-UniRule"/>
</dbReference>
<dbReference type="PANTHER" id="PTHR10302">
    <property type="entry name" value="SINGLE-STRANDED DNA-BINDING PROTEIN"/>
    <property type="match status" value="1"/>
</dbReference>
<reference evidence="5" key="1">
    <citation type="submission" date="2020-10" db="EMBL/GenBank/DDBJ databases">
        <authorList>
            <person name="Gilroy R."/>
        </authorList>
    </citation>
    <scope>NUCLEOTIDE SEQUENCE</scope>
    <source>
        <strain evidence="5">B1-20833</strain>
    </source>
</reference>
<feature type="region of interest" description="Disordered" evidence="4">
    <location>
        <begin position="115"/>
        <end position="177"/>
    </location>
</feature>
<keyword evidence="2" id="KW-0233">DNA recombination</keyword>
<dbReference type="PIRSF" id="PIRSF002070">
    <property type="entry name" value="SSB"/>
    <property type="match status" value="1"/>
</dbReference>
<dbReference type="GO" id="GO:0006310">
    <property type="term" value="P:DNA recombination"/>
    <property type="evidence" value="ECO:0007669"/>
    <property type="project" value="UniProtKB-UniRule"/>
</dbReference>
<dbReference type="AlphaFoldDB" id="A0A9D9ESK3"/>
<dbReference type="Proteomes" id="UP000823661">
    <property type="component" value="Unassembled WGS sequence"/>
</dbReference>
<evidence type="ECO:0000256" key="3">
    <source>
        <dbReference type="PIRNR" id="PIRNR002070"/>
    </source>
</evidence>
<evidence type="ECO:0000256" key="2">
    <source>
        <dbReference type="HAMAP-Rule" id="MF_00984"/>
    </source>
</evidence>
<gene>
    <name evidence="5" type="ORF">IAC06_04885</name>
</gene>
<keyword evidence="1 2" id="KW-0238">DNA-binding</keyword>
<proteinExistence type="inferred from homology"/>
<dbReference type="SUPFAM" id="SSF50249">
    <property type="entry name" value="Nucleic acid-binding proteins"/>
    <property type="match status" value="1"/>
</dbReference>
<feature type="compositionally biased region" description="Acidic residues" evidence="4">
    <location>
        <begin position="168"/>
        <end position="177"/>
    </location>
</feature>
<dbReference type="HAMAP" id="MF_00984">
    <property type="entry name" value="SSB"/>
    <property type="match status" value="1"/>
</dbReference>
<dbReference type="Pfam" id="PF00436">
    <property type="entry name" value="SSB"/>
    <property type="match status" value="1"/>
</dbReference>
<dbReference type="GO" id="GO:0009295">
    <property type="term" value="C:nucleoid"/>
    <property type="evidence" value="ECO:0007669"/>
    <property type="project" value="TreeGrafter"/>
</dbReference>
<sequence>MSLNKVMLIGNVGQDPEVRYLDGSSSSAKVATFRLATTERYRDRNSGEPREITEWHSIVAWRNSADIVEKYVRKGTQLYIEGRLRTRSWDDQNGNKRYVTEIIADTLQLLGRRADNPASYDSQPAGAPQNSRQPAPQPRMTPEPQQAAAVQASSPAPQVQQAPAAPEISDDDDDLPF</sequence>
<protein>
    <recommendedName>
        <fullName evidence="2 3">Single-stranded DNA-binding protein</fullName>
        <shortName evidence="2">SSB</shortName>
    </recommendedName>
</protein>
<evidence type="ECO:0000313" key="6">
    <source>
        <dbReference type="Proteomes" id="UP000823661"/>
    </source>
</evidence>
<dbReference type="NCBIfam" id="TIGR00621">
    <property type="entry name" value="ssb"/>
    <property type="match status" value="1"/>
</dbReference>
<dbReference type="CDD" id="cd04496">
    <property type="entry name" value="SSB_OBF"/>
    <property type="match status" value="1"/>
</dbReference>
<comment type="caution">
    <text evidence="2">Lacks conserved residue(s) required for the propagation of feature annotation.</text>
</comment>
<reference evidence="5" key="2">
    <citation type="journal article" date="2021" name="PeerJ">
        <title>Extensive microbial diversity within the chicken gut microbiome revealed by metagenomics and culture.</title>
        <authorList>
            <person name="Gilroy R."/>
            <person name="Ravi A."/>
            <person name="Getino M."/>
            <person name="Pursley I."/>
            <person name="Horton D.L."/>
            <person name="Alikhan N.F."/>
            <person name="Baker D."/>
            <person name="Gharbi K."/>
            <person name="Hall N."/>
            <person name="Watson M."/>
            <person name="Adriaenssens E.M."/>
            <person name="Foster-Nyarko E."/>
            <person name="Jarju S."/>
            <person name="Secka A."/>
            <person name="Antonio M."/>
            <person name="Oren A."/>
            <person name="Chaudhuri R.R."/>
            <person name="La Ragione R."/>
            <person name="Hildebrand F."/>
            <person name="Pallen M.J."/>
        </authorList>
    </citation>
    <scope>NUCLEOTIDE SEQUENCE</scope>
    <source>
        <strain evidence="5">B1-20833</strain>
    </source>
</reference>
<keyword evidence="2" id="KW-0234">DNA repair</keyword>
<dbReference type="GO" id="GO:0006260">
    <property type="term" value="P:DNA replication"/>
    <property type="evidence" value="ECO:0007669"/>
    <property type="project" value="UniProtKB-UniRule"/>
</dbReference>
<dbReference type="GO" id="GO:0006281">
    <property type="term" value="P:DNA repair"/>
    <property type="evidence" value="ECO:0007669"/>
    <property type="project" value="UniProtKB-UniRule"/>
</dbReference>
<keyword evidence="2" id="KW-0235">DNA replication</keyword>
<feature type="short sequence motif" description="Important for interaction with partner proteins" evidence="2">
    <location>
        <begin position="172"/>
        <end position="177"/>
    </location>
</feature>
<name>A0A9D9ESK3_9BACT</name>
<dbReference type="EMBL" id="JADIMI010000047">
    <property type="protein sequence ID" value="MBO8452200.1"/>
    <property type="molecule type" value="Genomic_DNA"/>
</dbReference>
<comment type="subunit">
    <text evidence="2">Homotetramer.</text>
</comment>
<dbReference type="PROSITE" id="PS50935">
    <property type="entry name" value="SSB"/>
    <property type="match status" value="1"/>
</dbReference>
<dbReference type="InterPro" id="IPR012340">
    <property type="entry name" value="NA-bd_OB-fold"/>
</dbReference>
<accession>A0A9D9ESK3</accession>
<evidence type="ECO:0000256" key="4">
    <source>
        <dbReference type="SAM" id="MobiDB-lite"/>
    </source>
</evidence>
<dbReference type="PANTHER" id="PTHR10302:SF0">
    <property type="entry name" value="SINGLE-STRANDED DNA-BINDING PROTEIN, MITOCHONDRIAL"/>
    <property type="match status" value="1"/>
</dbReference>
<evidence type="ECO:0000256" key="1">
    <source>
        <dbReference type="ARBA" id="ARBA00023125"/>
    </source>
</evidence>
<dbReference type="Gene3D" id="2.40.50.140">
    <property type="entry name" value="Nucleic acid-binding proteins"/>
    <property type="match status" value="1"/>
</dbReference>
<comment type="function">
    <text evidence="2">Plays an important role in DNA replication, recombination and repair. Binds to ssDNA and to an array of partner proteins to recruit them to their sites of action during DNA metabolism.</text>
</comment>
<feature type="compositionally biased region" description="Low complexity" evidence="4">
    <location>
        <begin position="142"/>
        <end position="167"/>
    </location>
</feature>
<keyword evidence="2" id="KW-0227">DNA damage</keyword>
<organism evidence="5 6">
    <name type="scientific">Candidatus Cryptobacteroides intestinavium</name>
    <dbReference type="NCBI Taxonomy" id="2840766"/>
    <lineage>
        <taxon>Bacteria</taxon>
        <taxon>Pseudomonadati</taxon>
        <taxon>Bacteroidota</taxon>
        <taxon>Bacteroidia</taxon>
        <taxon>Bacteroidales</taxon>
        <taxon>Candidatus Cryptobacteroides</taxon>
    </lineage>
</organism>